<dbReference type="PANTHER" id="PTHR33050">
    <property type="entry name" value="REVERSE TRANSCRIPTASE DOMAIN-CONTAINING PROTEIN"/>
    <property type="match status" value="1"/>
</dbReference>
<evidence type="ECO:0000313" key="3">
    <source>
        <dbReference type="Proteomes" id="UP001186944"/>
    </source>
</evidence>
<protein>
    <recommendedName>
        <fullName evidence="1">Reverse transcriptase domain-containing protein</fullName>
    </recommendedName>
</protein>
<reference evidence="2" key="1">
    <citation type="submission" date="2019-08" db="EMBL/GenBank/DDBJ databases">
        <title>The improved chromosome-level genome for the pearl oyster Pinctada fucata martensii using PacBio sequencing and Hi-C.</title>
        <authorList>
            <person name="Zheng Z."/>
        </authorList>
    </citation>
    <scope>NUCLEOTIDE SEQUENCE</scope>
    <source>
        <strain evidence="2">ZZ-2019</strain>
        <tissue evidence="2">Adductor muscle</tissue>
    </source>
</reference>
<gene>
    <name evidence="2" type="ORF">FSP39_002589</name>
</gene>
<dbReference type="InterPro" id="IPR043128">
    <property type="entry name" value="Rev_trsase/Diguanyl_cyclase"/>
</dbReference>
<dbReference type="CDD" id="cd09275">
    <property type="entry name" value="RNase_HI_RT_DIRS1"/>
    <property type="match status" value="1"/>
</dbReference>
<keyword evidence="3" id="KW-1185">Reference proteome</keyword>
<dbReference type="InterPro" id="IPR036397">
    <property type="entry name" value="RNaseH_sf"/>
</dbReference>
<accession>A0AA88YQG1</accession>
<dbReference type="EMBL" id="VSWD01000003">
    <property type="protein sequence ID" value="KAK3105648.1"/>
    <property type="molecule type" value="Genomic_DNA"/>
</dbReference>
<dbReference type="PANTHER" id="PTHR33050:SF7">
    <property type="entry name" value="RIBONUCLEASE H"/>
    <property type="match status" value="1"/>
</dbReference>
<evidence type="ECO:0000259" key="1">
    <source>
        <dbReference type="Pfam" id="PF00078"/>
    </source>
</evidence>
<dbReference type="InterPro" id="IPR043502">
    <property type="entry name" value="DNA/RNA_pol_sf"/>
</dbReference>
<dbReference type="Gene3D" id="3.30.420.10">
    <property type="entry name" value="Ribonuclease H-like superfamily/Ribonuclease H"/>
    <property type="match status" value="1"/>
</dbReference>
<dbReference type="Gene3D" id="3.30.70.270">
    <property type="match status" value="1"/>
</dbReference>
<dbReference type="SUPFAM" id="SSF56672">
    <property type="entry name" value="DNA/RNA polymerases"/>
    <property type="match status" value="1"/>
</dbReference>
<dbReference type="AlphaFoldDB" id="A0AA88YQG1"/>
<evidence type="ECO:0000313" key="2">
    <source>
        <dbReference type="EMBL" id="KAK3105648.1"/>
    </source>
</evidence>
<name>A0AA88YQG1_PINIB</name>
<dbReference type="Gene3D" id="3.10.10.10">
    <property type="entry name" value="HIV Type 1 Reverse Transcriptase, subunit A, domain 1"/>
    <property type="match status" value="1"/>
</dbReference>
<dbReference type="InterPro" id="IPR000477">
    <property type="entry name" value="RT_dom"/>
</dbReference>
<dbReference type="Pfam" id="PF00078">
    <property type="entry name" value="RVT_1"/>
    <property type="match status" value="1"/>
</dbReference>
<organism evidence="2 3">
    <name type="scientific">Pinctada imbricata</name>
    <name type="common">Atlantic pearl-oyster</name>
    <name type="synonym">Pinctada martensii</name>
    <dbReference type="NCBI Taxonomy" id="66713"/>
    <lineage>
        <taxon>Eukaryota</taxon>
        <taxon>Metazoa</taxon>
        <taxon>Spiralia</taxon>
        <taxon>Lophotrochozoa</taxon>
        <taxon>Mollusca</taxon>
        <taxon>Bivalvia</taxon>
        <taxon>Autobranchia</taxon>
        <taxon>Pteriomorphia</taxon>
        <taxon>Pterioida</taxon>
        <taxon>Pterioidea</taxon>
        <taxon>Pteriidae</taxon>
        <taxon>Pinctada</taxon>
    </lineage>
</organism>
<proteinExistence type="predicted"/>
<feature type="domain" description="Reverse transcriptase" evidence="1">
    <location>
        <begin position="129"/>
        <end position="260"/>
    </location>
</feature>
<dbReference type="Proteomes" id="UP001186944">
    <property type="component" value="Unassembled WGS sequence"/>
</dbReference>
<sequence>MWSSISCDSNVLSWIHDKVDISNFFHTYSGTFQGVQYNDSVPPARLFRNSANCEEFNDFINKELINRLKSGAISYLGRVGQVPPPRVVSPITIEPSKPRLCINLMYINCFMKDTPFKLDTLNDVPLVISRNAWITKLDDKSGYDHVFMTDNSKDFLGFQWGGHYFCCNTLPFGWKNSAYVYHTLNMTAMSFIRSRGINGLVYIDDRLIEEFKGPLIKTDTSFRRSDIAIRFVMTVLGSLGYFLNISKSILIPCQHLLFLGMVIDTPTSSFFVTEKRKLKIAVVREFILSKKRVPLRTIQQFVGLCISTVLALPGAKLFTAACNRAVASAELNSCSVIEVDDNIRKEVQHWQFLDSWNEPFPWFQERHVTMTLSTDASNYKWGAVLHVDRENVTFSDFWSPSEYGDNIMIKEAKALLNALKSVHSRIRNTRLCVNVDNQAVVEAWKNQYSTNDMLNSILKEIYKMVMEVQCLLTLVYIPSEDNSADEPSRKLSKNDCKITRRVWYFIETHFGPHNVDMFSLDSNAMISMDGHTLKHFTLFPTPNSSGVDAFAQSYSKDDNCYAFPPFCLIPCSCKIHY</sequence>
<dbReference type="GO" id="GO:0006259">
    <property type="term" value="P:DNA metabolic process"/>
    <property type="evidence" value="ECO:0007669"/>
    <property type="project" value="UniProtKB-ARBA"/>
</dbReference>
<dbReference type="GO" id="GO:0003676">
    <property type="term" value="F:nucleic acid binding"/>
    <property type="evidence" value="ECO:0007669"/>
    <property type="project" value="InterPro"/>
</dbReference>
<dbReference type="InterPro" id="IPR052055">
    <property type="entry name" value="Hepadnavirus_pol/RT"/>
</dbReference>
<comment type="caution">
    <text evidence="2">The sequence shown here is derived from an EMBL/GenBank/DDBJ whole genome shotgun (WGS) entry which is preliminary data.</text>
</comment>